<proteinExistence type="predicted"/>
<feature type="domain" description="SHOCT-like" evidence="1">
    <location>
        <begin position="22"/>
        <end position="72"/>
    </location>
</feature>
<dbReference type="EMBL" id="RLII01000001">
    <property type="protein sequence ID" value="RXE60435.1"/>
    <property type="molecule type" value="Genomic_DNA"/>
</dbReference>
<dbReference type="OrthoDB" id="1708280at2"/>
<gene>
    <name evidence="2" type="ORF">EFD62_00390</name>
</gene>
<reference evidence="3" key="1">
    <citation type="submission" date="2018-11" db="EMBL/GenBank/DDBJ databases">
        <title>Genome sequencing of a novel mesophilic and cellulolytic organism within the genus Hungateiclostridium.</title>
        <authorList>
            <person name="Rettenmaier R."/>
            <person name="Liebl W."/>
            <person name="Zverlov V."/>
        </authorList>
    </citation>
    <scope>NUCLEOTIDE SEQUENCE [LARGE SCALE GENOMIC DNA]</scope>
    <source>
        <strain evidence="3">N2K1</strain>
    </source>
</reference>
<evidence type="ECO:0000259" key="1">
    <source>
        <dbReference type="Pfam" id="PF20612"/>
    </source>
</evidence>
<dbReference type="Pfam" id="PF20612">
    <property type="entry name" value="SHOCT_2"/>
    <property type="match status" value="1"/>
</dbReference>
<sequence>MQVKQITELTTTHVDVKRRPITEEKLQGEYDYYRSLKLLRKMLNAGLITKEEFVKIDRRNRQSFSPFGVELMP</sequence>
<keyword evidence="3" id="KW-1185">Reference proteome</keyword>
<dbReference type="Proteomes" id="UP000289166">
    <property type="component" value="Unassembled WGS sequence"/>
</dbReference>
<organism evidence="2 3">
    <name type="scientific">Acetivibrio mesophilus</name>
    <dbReference type="NCBI Taxonomy" id="2487273"/>
    <lineage>
        <taxon>Bacteria</taxon>
        <taxon>Bacillati</taxon>
        <taxon>Bacillota</taxon>
        <taxon>Clostridia</taxon>
        <taxon>Eubacteriales</taxon>
        <taxon>Oscillospiraceae</taxon>
        <taxon>Acetivibrio</taxon>
    </lineage>
</organism>
<dbReference type="InterPro" id="IPR046749">
    <property type="entry name" value="SHOCT_2"/>
</dbReference>
<dbReference type="RefSeq" id="WP_128705541.1">
    <property type="nucleotide sequence ID" value="NZ_RLII01000001.1"/>
</dbReference>
<name>A0A4Q0I901_9FIRM</name>
<dbReference type="AlphaFoldDB" id="A0A4Q0I901"/>
<evidence type="ECO:0000313" key="3">
    <source>
        <dbReference type="Proteomes" id="UP000289166"/>
    </source>
</evidence>
<accession>A0A4Q0I901</accession>
<protein>
    <recommendedName>
        <fullName evidence="1">SHOCT-like domain-containing protein</fullName>
    </recommendedName>
</protein>
<comment type="caution">
    <text evidence="2">The sequence shown here is derived from an EMBL/GenBank/DDBJ whole genome shotgun (WGS) entry which is preliminary data.</text>
</comment>
<evidence type="ECO:0000313" key="2">
    <source>
        <dbReference type="EMBL" id="RXE60435.1"/>
    </source>
</evidence>